<protein>
    <submittedName>
        <fullName evidence="2">Rrf2 family transcriptional regulator</fullName>
    </submittedName>
</protein>
<keyword evidence="1" id="KW-0238">DNA-binding</keyword>
<dbReference type="GO" id="GO:0003700">
    <property type="term" value="F:DNA-binding transcription factor activity"/>
    <property type="evidence" value="ECO:0007669"/>
    <property type="project" value="TreeGrafter"/>
</dbReference>
<dbReference type="InterPro" id="IPR036388">
    <property type="entry name" value="WH-like_DNA-bd_sf"/>
</dbReference>
<dbReference type="RefSeq" id="WP_149486707.1">
    <property type="nucleotide sequence ID" value="NZ_CP036150.1"/>
</dbReference>
<dbReference type="Pfam" id="PF02082">
    <property type="entry name" value="Rrf2"/>
    <property type="match status" value="1"/>
</dbReference>
<evidence type="ECO:0000313" key="2">
    <source>
        <dbReference type="EMBL" id="QEN08626.1"/>
    </source>
</evidence>
<dbReference type="InterPro" id="IPR030489">
    <property type="entry name" value="TR_Rrf2-type_CS"/>
</dbReference>
<dbReference type="PROSITE" id="PS01332">
    <property type="entry name" value="HTH_RRF2_1"/>
    <property type="match status" value="1"/>
</dbReference>
<dbReference type="AlphaFoldDB" id="A0A5C1QPX3"/>
<proteinExistence type="predicted"/>
<reference evidence="2 3" key="1">
    <citation type="submission" date="2019-02" db="EMBL/GenBank/DDBJ databases">
        <title>Complete Genome Sequence and Methylome Analysis of free living Spirochaetas.</title>
        <authorList>
            <person name="Fomenkov A."/>
            <person name="Dubinina G."/>
            <person name="Leshcheva N."/>
            <person name="Mikheeva N."/>
            <person name="Grabovich M."/>
            <person name="Vincze T."/>
            <person name="Roberts R.J."/>
        </authorList>
    </citation>
    <scope>NUCLEOTIDE SEQUENCE [LARGE SCALE GENOMIC DNA]</scope>
    <source>
        <strain evidence="2 3">K2</strain>
    </source>
</reference>
<gene>
    <name evidence="2" type="ORF">EXM22_11755</name>
</gene>
<dbReference type="Gene3D" id="1.10.10.10">
    <property type="entry name" value="Winged helix-like DNA-binding domain superfamily/Winged helix DNA-binding domain"/>
    <property type="match status" value="1"/>
</dbReference>
<evidence type="ECO:0000256" key="1">
    <source>
        <dbReference type="ARBA" id="ARBA00023125"/>
    </source>
</evidence>
<dbReference type="InterPro" id="IPR036390">
    <property type="entry name" value="WH_DNA-bd_sf"/>
</dbReference>
<dbReference type="NCBIfam" id="TIGR00738">
    <property type="entry name" value="rrf2_super"/>
    <property type="match status" value="1"/>
</dbReference>
<name>A0A5C1QPX3_9SPIO</name>
<dbReference type="PROSITE" id="PS51197">
    <property type="entry name" value="HTH_RRF2_2"/>
    <property type="match status" value="1"/>
</dbReference>
<dbReference type="KEGG" id="ock:EXM22_11755"/>
<dbReference type="OrthoDB" id="9808360at2"/>
<sequence length="144" mass="16363">MKLSTKSRYATRLMVNLAWNYHQGPMQLNEISRKEDISEKYLSQIVITLRGAGLIRSVRGAHGGYLLTRDPQEISLRNIVEVMEGGLDIVDCLSDEQNCSRSGQCITRDVWNKVSAAIKESLEEISLDELAKQVRQSDEPMYFI</sequence>
<keyword evidence="3" id="KW-1185">Reference proteome</keyword>
<dbReference type="SUPFAM" id="SSF46785">
    <property type="entry name" value="Winged helix' DNA-binding domain"/>
    <property type="match status" value="1"/>
</dbReference>
<dbReference type="GO" id="GO:0005829">
    <property type="term" value="C:cytosol"/>
    <property type="evidence" value="ECO:0007669"/>
    <property type="project" value="TreeGrafter"/>
</dbReference>
<dbReference type="Proteomes" id="UP000324209">
    <property type="component" value="Chromosome"/>
</dbReference>
<dbReference type="InterPro" id="IPR000944">
    <property type="entry name" value="Tscrpt_reg_Rrf2"/>
</dbReference>
<dbReference type="GO" id="GO:0003677">
    <property type="term" value="F:DNA binding"/>
    <property type="evidence" value="ECO:0007669"/>
    <property type="project" value="UniProtKB-KW"/>
</dbReference>
<evidence type="ECO:0000313" key="3">
    <source>
        <dbReference type="Proteomes" id="UP000324209"/>
    </source>
</evidence>
<accession>A0A5C1QPX3</accession>
<dbReference type="EMBL" id="CP036150">
    <property type="protein sequence ID" value="QEN08626.1"/>
    <property type="molecule type" value="Genomic_DNA"/>
</dbReference>
<dbReference type="PANTHER" id="PTHR33221">
    <property type="entry name" value="WINGED HELIX-TURN-HELIX TRANSCRIPTIONAL REGULATOR, RRF2 FAMILY"/>
    <property type="match status" value="1"/>
</dbReference>
<organism evidence="2 3">
    <name type="scientific">Oceanispirochaeta crateris</name>
    <dbReference type="NCBI Taxonomy" id="2518645"/>
    <lineage>
        <taxon>Bacteria</taxon>
        <taxon>Pseudomonadati</taxon>
        <taxon>Spirochaetota</taxon>
        <taxon>Spirochaetia</taxon>
        <taxon>Spirochaetales</taxon>
        <taxon>Spirochaetaceae</taxon>
        <taxon>Oceanispirochaeta</taxon>
    </lineage>
</organism>
<dbReference type="PANTHER" id="PTHR33221:SF5">
    <property type="entry name" value="HTH-TYPE TRANSCRIPTIONAL REGULATOR ISCR"/>
    <property type="match status" value="1"/>
</dbReference>